<dbReference type="Proteomes" id="UP001501231">
    <property type="component" value="Unassembled WGS sequence"/>
</dbReference>
<keyword evidence="3" id="KW-0560">Oxidoreductase</keyword>
<feature type="domain" description="Luciferase-like" evidence="5">
    <location>
        <begin position="13"/>
        <end position="209"/>
    </location>
</feature>
<gene>
    <name evidence="6" type="ORF">GCM10010191_06420</name>
</gene>
<keyword evidence="2" id="KW-0288">FMN</keyword>
<dbReference type="SUPFAM" id="SSF51679">
    <property type="entry name" value="Bacterial luciferase-like"/>
    <property type="match status" value="1"/>
</dbReference>
<accession>A0ABP5VFG1</accession>
<evidence type="ECO:0000256" key="2">
    <source>
        <dbReference type="ARBA" id="ARBA00022643"/>
    </source>
</evidence>
<dbReference type="Gene3D" id="3.20.20.30">
    <property type="entry name" value="Luciferase-like domain"/>
    <property type="match status" value="1"/>
</dbReference>
<dbReference type="Pfam" id="PF00296">
    <property type="entry name" value="Bac_luciferase"/>
    <property type="match status" value="1"/>
</dbReference>
<keyword evidence="7" id="KW-1185">Reference proteome</keyword>
<evidence type="ECO:0000313" key="6">
    <source>
        <dbReference type="EMBL" id="GAA2401759.1"/>
    </source>
</evidence>
<dbReference type="PANTHER" id="PTHR42847:SF4">
    <property type="entry name" value="ALKANESULFONATE MONOOXYGENASE-RELATED"/>
    <property type="match status" value="1"/>
</dbReference>
<dbReference type="InterPro" id="IPR050172">
    <property type="entry name" value="SsuD_RutA_monooxygenase"/>
</dbReference>
<sequence>MAAEFHLYLPQMRMPMEEIVARAGAAERAGFAGMALMDHLEPPGAPGTPMFEAVVTATWLAARTERLTVGHLVLCDAFRHPAVLAKQAVTLDHASGGRFELGLGWGSVAAEIEAYGTGDVAAKVRVARLAETLEVLRRLWSGERVDYEGTYHTLRDVCALPAPLGRIPILIGGTGPRTLELVAAYADWWNLPVDTLGRLEELRPRAGAARVSVQQFVTFVAPGADRDEVVGTARRRFGGMAGETGMATGSARELTAHFRTLADRGVERFYVWFTDFARPATLEAFGEVIAAVGGARVR</sequence>
<dbReference type="InterPro" id="IPR036661">
    <property type="entry name" value="Luciferase-like_sf"/>
</dbReference>
<comment type="caution">
    <text evidence="6">The sequence shown here is derived from an EMBL/GenBank/DDBJ whole genome shotgun (WGS) entry which is preliminary data.</text>
</comment>
<dbReference type="RefSeq" id="WP_344586834.1">
    <property type="nucleotide sequence ID" value="NZ_BAAARW010000002.1"/>
</dbReference>
<dbReference type="PANTHER" id="PTHR42847">
    <property type="entry name" value="ALKANESULFONATE MONOOXYGENASE"/>
    <property type="match status" value="1"/>
</dbReference>
<name>A0ABP5VFG1_9ACTN</name>
<evidence type="ECO:0000256" key="1">
    <source>
        <dbReference type="ARBA" id="ARBA00022630"/>
    </source>
</evidence>
<evidence type="ECO:0000313" key="7">
    <source>
        <dbReference type="Proteomes" id="UP001501231"/>
    </source>
</evidence>
<evidence type="ECO:0000259" key="5">
    <source>
        <dbReference type="Pfam" id="PF00296"/>
    </source>
</evidence>
<keyword evidence="1" id="KW-0285">Flavoprotein</keyword>
<dbReference type="EMBL" id="BAAARW010000002">
    <property type="protein sequence ID" value="GAA2401759.1"/>
    <property type="molecule type" value="Genomic_DNA"/>
</dbReference>
<proteinExistence type="predicted"/>
<organism evidence="6 7">
    <name type="scientific">Actinomadura vinacea</name>
    <dbReference type="NCBI Taxonomy" id="115336"/>
    <lineage>
        <taxon>Bacteria</taxon>
        <taxon>Bacillati</taxon>
        <taxon>Actinomycetota</taxon>
        <taxon>Actinomycetes</taxon>
        <taxon>Streptosporangiales</taxon>
        <taxon>Thermomonosporaceae</taxon>
        <taxon>Actinomadura</taxon>
    </lineage>
</organism>
<protein>
    <submittedName>
        <fullName evidence="6">LLM class flavin-dependent oxidoreductase</fullName>
    </submittedName>
</protein>
<evidence type="ECO:0000256" key="4">
    <source>
        <dbReference type="ARBA" id="ARBA00023033"/>
    </source>
</evidence>
<evidence type="ECO:0000256" key="3">
    <source>
        <dbReference type="ARBA" id="ARBA00023002"/>
    </source>
</evidence>
<dbReference type="InterPro" id="IPR011251">
    <property type="entry name" value="Luciferase-like_dom"/>
</dbReference>
<reference evidence="7" key="1">
    <citation type="journal article" date="2019" name="Int. J. Syst. Evol. Microbiol.">
        <title>The Global Catalogue of Microorganisms (GCM) 10K type strain sequencing project: providing services to taxonomists for standard genome sequencing and annotation.</title>
        <authorList>
            <consortium name="The Broad Institute Genomics Platform"/>
            <consortium name="The Broad Institute Genome Sequencing Center for Infectious Disease"/>
            <person name="Wu L."/>
            <person name="Ma J."/>
        </authorList>
    </citation>
    <scope>NUCLEOTIDE SEQUENCE [LARGE SCALE GENOMIC DNA]</scope>
    <source>
        <strain evidence="7">JCM 3325</strain>
    </source>
</reference>
<keyword evidence="4" id="KW-0503">Monooxygenase</keyword>